<feature type="compositionally biased region" description="Basic and acidic residues" evidence="1">
    <location>
        <begin position="501"/>
        <end position="510"/>
    </location>
</feature>
<reference evidence="2" key="1">
    <citation type="submission" date="2022-08" db="EMBL/GenBank/DDBJ databases">
        <authorList>
            <consortium name="DOE Joint Genome Institute"/>
            <person name="Min B."/>
            <person name="Riley R."/>
            <person name="Sierra-Patev S."/>
            <person name="Naranjo-Ortiz M."/>
            <person name="Looney B."/>
            <person name="Konkel Z."/>
            <person name="Slot J.C."/>
            <person name="Sakamoto Y."/>
            <person name="Steenwyk J.L."/>
            <person name="Rokas A."/>
            <person name="Carro J."/>
            <person name="Camarero S."/>
            <person name="Ferreira P."/>
            <person name="Molpeceres G."/>
            <person name="Ruiz-Duenas F.J."/>
            <person name="Serrano A."/>
            <person name="Henrissat B."/>
            <person name="Drula E."/>
            <person name="Hughes K.W."/>
            <person name="Mata J.L."/>
            <person name="Ishikawa N.K."/>
            <person name="Vargas-Isla R."/>
            <person name="Ushijima S."/>
            <person name="Smith C.A."/>
            <person name="Ahrendt S."/>
            <person name="Andreopoulos W."/>
            <person name="He G."/>
            <person name="Labutti K."/>
            <person name="Lipzen A."/>
            <person name="Ng V."/>
            <person name="Sandor L."/>
            <person name="Barry K."/>
            <person name="Martinez A.T."/>
            <person name="Xiao Y."/>
            <person name="Gibbons J.G."/>
            <person name="Terashima K."/>
            <person name="Hibbett D.S."/>
            <person name="Grigoriev I.V."/>
        </authorList>
    </citation>
    <scope>NUCLEOTIDE SEQUENCE</scope>
    <source>
        <strain evidence="2">TFB9207</strain>
    </source>
</reference>
<keyword evidence="3" id="KW-1185">Reference proteome</keyword>
<feature type="compositionally biased region" description="Low complexity" evidence="1">
    <location>
        <begin position="296"/>
        <end position="310"/>
    </location>
</feature>
<feature type="compositionally biased region" description="Basic residues" evidence="1">
    <location>
        <begin position="337"/>
        <end position="346"/>
    </location>
</feature>
<protein>
    <submittedName>
        <fullName evidence="2">Uncharacterized protein</fullName>
    </submittedName>
</protein>
<sequence length="783" mass="86456">MTANVGSTHRLLPGLFQPPESPTSSLACMSSTTSHRSTLGSSLSLGRAHADAALLEENSLRSDNARRLQVVVGSKDHSILENQGYEATNGTSFFEGSEDKDGRESRSESQVATVVVSNSTKRVSRFSLKPATFAPSTLPIEGNHEYTSESSQDYSESSDSEHEISFQAPHLSIFHQHNTFSDYDSRSAESALDVHNAHRPSLDSLNFSFHRQSSRSSCGGSDLLSTVRALGSDPDSLRTEKVRFSDNFTFSSSESVHVEPPQRIYRKSSVTSPLVASTEDDPGPPTAPPSPTMGESRVILSSSGTSSSNSLERLPCPAPPWANRPSQPELSSASATARKRKRKTLKSQHVITQPLSPSIARRASRSNLENPANHSGSDPLTSAKPVITYRIRTVDPENGEDIVVMKEDYMANFIQNQDDSAEAAIRMEQKEWKKRKWKKPENLMELSLDHAIESRVRFGTPGEESISETSGSHSFGSPDLYECDSEGTLILHAPSATTSRLLKEPVDKAELRKRRRSERTRQKDELRKEKAQALKERKERREQEKAAARAAKAKERQEKIEEREKMKKARQMEGQTIRDTEEMERMQREKEIAELEGLKEKLYAAGVLQRPTGDALKEPAFTFVESRVISPPSVQFTPAPFGSPGTLDADSVIAIQKRHSEFDNFIHHEFMQHSKDSTLVQPLVATSESGARTSDDSSNQSAKVVTQEAGLAPRRELADRTATTSSTLTFTPSSPAETVRQKFALLSTLGMYSADDTWEFKELGGKIENLNTRNGSSNASSKS</sequence>
<dbReference type="AlphaFoldDB" id="A0AA38PE49"/>
<feature type="compositionally biased region" description="Low complexity" evidence="1">
    <location>
        <begin position="721"/>
        <end position="735"/>
    </location>
</feature>
<evidence type="ECO:0000313" key="3">
    <source>
        <dbReference type="Proteomes" id="UP001163846"/>
    </source>
</evidence>
<feature type="region of interest" description="Disordered" evidence="1">
    <location>
        <begin position="89"/>
        <end position="111"/>
    </location>
</feature>
<feature type="region of interest" description="Disordered" evidence="1">
    <location>
        <begin position="137"/>
        <end position="162"/>
    </location>
</feature>
<feature type="compositionally biased region" description="Polar residues" evidence="1">
    <location>
        <begin position="687"/>
        <end position="704"/>
    </location>
</feature>
<feature type="region of interest" description="Disordered" evidence="1">
    <location>
        <begin position="252"/>
        <end position="382"/>
    </location>
</feature>
<feature type="region of interest" description="Disordered" evidence="1">
    <location>
        <begin position="501"/>
        <end position="574"/>
    </location>
</feature>
<feature type="compositionally biased region" description="Basic and acidic residues" evidence="1">
    <location>
        <begin position="519"/>
        <end position="565"/>
    </location>
</feature>
<feature type="compositionally biased region" description="Basic and acidic residues" evidence="1">
    <location>
        <begin position="97"/>
        <end position="107"/>
    </location>
</feature>
<gene>
    <name evidence="2" type="ORF">F5878DRAFT_610750</name>
</gene>
<dbReference type="Proteomes" id="UP001163846">
    <property type="component" value="Unassembled WGS sequence"/>
</dbReference>
<feature type="compositionally biased region" description="Polar residues" evidence="1">
    <location>
        <begin position="365"/>
        <end position="380"/>
    </location>
</feature>
<evidence type="ECO:0000313" key="2">
    <source>
        <dbReference type="EMBL" id="KAJ3841254.1"/>
    </source>
</evidence>
<comment type="caution">
    <text evidence="2">The sequence shown here is derived from an EMBL/GenBank/DDBJ whole genome shotgun (WGS) entry which is preliminary data.</text>
</comment>
<accession>A0AA38PE49</accession>
<feature type="region of interest" description="Disordered" evidence="1">
    <location>
        <begin position="1"/>
        <end position="25"/>
    </location>
</feature>
<organism evidence="2 3">
    <name type="scientific">Lentinula raphanica</name>
    <dbReference type="NCBI Taxonomy" id="153919"/>
    <lineage>
        <taxon>Eukaryota</taxon>
        <taxon>Fungi</taxon>
        <taxon>Dikarya</taxon>
        <taxon>Basidiomycota</taxon>
        <taxon>Agaricomycotina</taxon>
        <taxon>Agaricomycetes</taxon>
        <taxon>Agaricomycetidae</taxon>
        <taxon>Agaricales</taxon>
        <taxon>Marasmiineae</taxon>
        <taxon>Omphalotaceae</taxon>
        <taxon>Lentinula</taxon>
    </lineage>
</organism>
<evidence type="ECO:0000256" key="1">
    <source>
        <dbReference type="SAM" id="MobiDB-lite"/>
    </source>
</evidence>
<feature type="compositionally biased region" description="Low complexity" evidence="1">
    <location>
        <begin position="148"/>
        <end position="157"/>
    </location>
</feature>
<feature type="region of interest" description="Disordered" evidence="1">
    <location>
        <begin position="461"/>
        <end position="480"/>
    </location>
</feature>
<proteinExistence type="predicted"/>
<feature type="region of interest" description="Disordered" evidence="1">
    <location>
        <begin position="687"/>
        <end position="735"/>
    </location>
</feature>
<name>A0AA38PE49_9AGAR</name>
<dbReference type="EMBL" id="MU806046">
    <property type="protein sequence ID" value="KAJ3841254.1"/>
    <property type="molecule type" value="Genomic_DNA"/>
</dbReference>